<dbReference type="InParanoid" id="A0A158NZ89"/>
<gene>
    <name evidence="3" type="primary">105626144</name>
</gene>
<keyword evidence="1" id="KW-1133">Transmembrane helix</keyword>
<feature type="transmembrane region" description="Helical" evidence="1">
    <location>
        <begin position="132"/>
        <end position="151"/>
    </location>
</feature>
<keyword evidence="1" id="KW-0472">Membrane</keyword>
<name>A0A158NZ89_ATTCE</name>
<evidence type="ECO:0008006" key="5">
    <source>
        <dbReference type="Google" id="ProtNLM"/>
    </source>
</evidence>
<dbReference type="OrthoDB" id="7550533at2759"/>
<dbReference type="AlphaFoldDB" id="A0A158NZ89"/>
<keyword evidence="1" id="KW-0812">Transmembrane</keyword>
<protein>
    <recommendedName>
        <fullName evidence="5">ABC transmembrane type-1 domain-containing protein</fullName>
    </recommendedName>
</protein>
<dbReference type="Proteomes" id="UP000005205">
    <property type="component" value="Unassembled WGS sequence"/>
</dbReference>
<reference evidence="3" key="2">
    <citation type="submission" date="2016-04" db="UniProtKB">
        <authorList>
            <consortium name="EnsemblMetazoa"/>
        </authorList>
    </citation>
    <scope>IDENTIFICATION</scope>
</reference>
<evidence type="ECO:0000313" key="3">
    <source>
        <dbReference type="EnsemblMetazoa" id="XP_012062847.1"/>
    </source>
</evidence>
<feature type="chain" id="PRO_5007629847" description="ABC transmembrane type-1 domain-containing protein" evidence="2">
    <location>
        <begin position="22"/>
        <end position="174"/>
    </location>
</feature>
<accession>A0A158NZ89</accession>
<dbReference type="EMBL" id="ADTU01004070">
    <property type="status" value="NOT_ANNOTATED_CDS"/>
    <property type="molecule type" value="Genomic_DNA"/>
</dbReference>
<sequence>MLISVCIVISLCLEFIDTVLSTNVSRSHHVSISTEYFVDQQKYFYLMFLHLSVGFIVGGTATVATGSLLLAYLLYFCGMFKIASYRIKKTIHIYTLKDLSIQKESLVNKHLIRAVNIHRKCMTFSNYLKSRFEISFVFLMALGVLSISLNIFRVRIIFYKSVLMICILFRYVFF</sequence>
<evidence type="ECO:0000256" key="2">
    <source>
        <dbReference type="SAM" id="SignalP"/>
    </source>
</evidence>
<dbReference type="EnsemblMetazoa" id="XM_012207457.1">
    <property type="protein sequence ID" value="XP_012062847.1"/>
    <property type="gene ID" value="LOC105626144"/>
</dbReference>
<proteinExistence type="predicted"/>
<feature type="transmembrane region" description="Helical" evidence="1">
    <location>
        <begin position="45"/>
        <end position="78"/>
    </location>
</feature>
<keyword evidence="4" id="KW-1185">Reference proteome</keyword>
<evidence type="ECO:0000256" key="1">
    <source>
        <dbReference type="SAM" id="Phobius"/>
    </source>
</evidence>
<feature type="signal peptide" evidence="2">
    <location>
        <begin position="1"/>
        <end position="21"/>
    </location>
</feature>
<organism evidence="3 4">
    <name type="scientific">Atta cephalotes</name>
    <name type="common">Leafcutter ant</name>
    <dbReference type="NCBI Taxonomy" id="12957"/>
    <lineage>
        <taxon>Eukaryota</taxon>
        <taxon>Metazoa</taxon>
        <taxon>Ecdysozoa</taxon>
        <taxon>Arthropoda</taxon>
        <taxon>Hexapoda</taxon>
        <taxon>Insecta</taxon>
        <taxon>Pterygota</taxon>
        <taxon>Neoptera</taxon>
        <taxon>Endopterygota</taxon>
        <taxon>Hymenoptera</taxon>
        <taxon>Apocrita</taxon>
        <taxon>Aculeata</taxon>
        <taxon>Formicoidea</taxon>
        <taxon>Formicidae</taxon>
        <taxon>Myrmicinae</taxon>
        <taxon>Atta</taxon>
    </lineage>
</organism>
<feature type="transmembrane region" description="Helical" evidence="1">
    <location>
        <begin position="157"/>
        <end position="173"/>
    </location>
</feature>
<reference evidence="4" key="1">
    <citation type="journal article" date="2011" name="PLoS Genet.">
        <title>The genome sequence of the leaf-cutter ant Atta cephalotes reveals insights into its obligate symbiotic lifestyle.</title>
        <authorList>
            <person name="Suen G."/>
            <person name="Teiling C."/>
            <person name="Li L."/>
            <person name="Holt C."/>
            <person name="Abouheif E."/>
            <person name="Bornberg-Bauer E."/>
            <person name="Bouffard P."/>
            <person name="Caldera E.J."/>
            <person name="Cash E."/>
            <person name="Cavanaugh A."/>
            <person name="Denas O."/>
            <person name="Elhaik E."/>
            <person name="Fave M.J."/>
            <person name="Gadau J."/>
            <person name="Gibson J.D."/>
            <person name="Graur D."/>
            <person name="Grubbs K.J."/>
            <person name="Hagen D.E."/>
            <person name="Harkins T.T."/>
            <person name="Helmkampf M."/>
            <person name="Hu H."/>
            <person name="Johnson B.R."/>
            <person name="Kim J."/>
            <person name="Marsh S.E."/>
            <person name="Moeller J.A."/>
            <person name="Munoz-Torres M.C."/>
            <person name="Murphy M.C."/>
            <person name="Naughton M.C."/>
            <person name="Nigam S."/>
            <person name="Overson R."/>
            <person name="Rajakumar R."/>
            <person name="Reese J.T."/>
            <person name="Scott J.J."/>
            <person name="Smith C.R."/>
            <person name="Tao S."/>
            <person name="Tsutsui N.D."/>
            <person name="Viljakainen L."/>
            <person name="Wissler L."/>
            <person name="Yandell M.D."/>
            <person name="Zimmer F."/>
            <person name="Taylor J."/>
            <person name="Slater S.C."/>
            <person name="Clifton S.W."/>
            <person name="Warren W.C."/>
            <person name="Elsik C.G."/>
            <person name="Smith C.D."/>
            <person name="Weinstock G.M."/>
            <person name="Gerardo N.M."/>
            <person name="Currie C.R."/>
        </authorList>
    </citation>
    <scope>NUCLEOTIDE SEQUENCE [LARGE SCALE GENOMIC DNA]</scope>
</reference>
<keyword evidence="2" id="KW-0732">Signal</keyword>
<dbReference type="KEGG" id="acep:105626144"/>
<evidence type="ECO:0000313" key="4">
    <source>
        <dbReference type="Proteomes" id="UP000005205"/>
    </source>
</evidence>